<proteinExistence type="predicted"/>
<gene>
    <name evidence="1" type="ORF">UFOPK2852_00945</name>
</gene>
<dbReference type="EMBL" id="CAEZZJ010000134">
    <property type="protein sequence ID" value="CAB4763552.1"/>
    <property type="molecule type" value="Genomic_DNA"/>
</dbReference>
<reference evidence="1" key="1">
    <citation type="submission" date="2020-05" db="EMBL/GenBank/DDBJ databases">
        <authorList>
            <person name="Chiriac C."/>
            <person name="Salcher M."/>
            <person name="Ghai R."/>
            <person name="Kavagutti S V."/>
        </authorList>
    </citation>
    <scope>NUCLEOTIDE SEQUENCE</scope>
</reference>
<organism evidence="1">
    <name type="scientific">freshwater metagenome</name>
    <dbReference type="NCBI Taxonomy" id="449393"/>
    <lineage>
        <taxon>unclassified sequences</taxon>
        <taxon>metagenomes</taxon>
        <taxon>ecological metagenomes</taxon>
    </lineage>
</organism>
<accession>A0A6J6UUT4</accession>
<protein>
    <submittedName>
        <fullName evidence="1">Unannotated protein</fullName>
    </submittedName>
</protein>
<sequence>MRPSNSRQATGKSGFKITASHSIRSPFAVITARARPPECSIEVTVWLYLNSTPCFAAAPASARGSACIPPLGKKTPFTESI</sequence>
<name>A0A6J6UUT4_9ZZZZ</name>
<dbReference type="AlphaFoldDB" id="A0A6J6UUT4"/>
<evidence type="ECO:0000313" key="1">
    <source>
        <dbReference type="EMBL" id="CAB4763552.1"/>
    </source>
</evidence>